<evidence type="ECO:0000313" key="2">
    <source>
        <dbReference type="Proteomes" id="UP000664835"/>
    </source>
</evidence>
<accession>A0ABS3Q618</accession>
<dbReference type="RefSeq" id="WP_208150368.1">
    <property type="nucleotide sequence ID" value="NZ_JAGETV010000017.1"/>
</dbReference>
<evidence type="ECO:0000313" key="1">
    <source>
        <dbReference type="EMBL" id="MBO1927752.1"/>
    </source>
</evidence>
<keyword evidence="2" id="KW-1185">Reference proteome</keyword>
<sequence length="104" mass="11707">MTMIPGNGNFKNIVKDTNISADEALQRFDLNLDKLCSCGIPPEEMEYKMKELSTLSAWLQEALEKGQTMQDLQPRASKLAKLAFDLGCCREEVEVLLTIYPKHG</sequence>
<reference evidence="1 2" key="1">
    <citation type="submission" date="2021-03" db="EMBL/GenBank/DDBJ databases">
        <title>Thiomicrorhabdus sp.nov.,novel sulfur-oxidizing bacteria isolated from coastal sediment.</title>
        <authorList>
            <person name="Liu X."/>
        </authorList>
    </citation>
    <scope>NUCLEOTIDE SEQUENCE [LARGE SCALE GENOMIC DNA]</scope>
    <source>
        <strain evidence="1 2">6S2-11</strain>
    </source>
</reference>
<comment type="caution">
    <text evidence="1">The sequence shown here is derived from an EMBL/GenBank/DDBJ whole genome shotgun (WGS) entry which is preliminary data.</text>
</comment>
<gene>
    <name evidence="1" type="ORF">J3998_09205</name>
</gene>
<dbReference type="EMBL" id="JAGETV010000017">
    <property type="protein sequence ID" value="MBO1927752.1"/>
    <property type="molecule type" value="Genomic_DNA"/>
</dbReference>
<dbReference type="Proteomes" id="UP000664835">
    <property type="component" value="Unassembled WGS sequence"/>
</dbReference>
<organism evidence="1 2">
    <name type="scientific">Thiomicrorhabdus marina</name>
    <dbReference type="NCBI Taxonomy" id="2818442"/>
    <lineage>
        <taxon>Bacteria</taxon>
        <taxon>Pseudomonadati</taxon>
        <taxon>Pseudomonadota</taxon>
        <taxon>Gammaproteobacteria</taxon>
        <taxon>Thiotrichales</taxon>
        <taxon>Piscirickettsiaceae</taxon>
        <taxon>Thiomicrorhabdus</taxon>
    </lineage>
</organism>
<name>A0ABS3Q618_9GAMM</name>
<proteinExistence type="predicted"/>
<protein>
    <submittedName>
        <fullName evidence="1">Uncharacterized protein</fullName>
    </submittedName>
</protein>